<proteinExistence type="predicted"/>
<name>A0ABN7V0G9_GIGMA</name>
<keyword evidence="2" id="KW-1185">Reference proteome</keyword>
<evidence type="ECO:0000313" key="2">
    <source>
        <dbReference type="Proteomes" id="UP000789901"/>
    </source>
</evidence>
<dbReference type="EMBL" id="CAJVQB010008051">
    <property type="protein sequence ID" value="CAG8713294.1"/>
    <property type="molecule type" value="Genomic_DNA"/>
</dbReference>
<accession>A0ABN7V0G9</accession>
<evidence type="ECO:0000313" key="1">
    <source>
        <dbReference type="EMBL" id="CAG8713294.1"/>
    </source>
</evidence>
<comment type="caution">
    <text evidence="1">The sequence shown here is derived from an EMBL/GenBank/DDBJ whole genome shotgun (WGS) entry which is preliminary data.</text>
</comment>
<gene>
    <name evidence="1" type="ORF">GMARGA_LOCUS12907</name>
</gene>
<reference evidence="1 2" key="1">
    <citation type="submission" date="2021-06" db="EMBL/GenBank/DDBJ databases">
        <authorList>
            <person name="Kallberg Y."/>
            <person name="Tangrot J."/>
            <person name="Rosling A."/>
        </authorList>
    </citation>
    <scope>NUCLEOTIDE SEQUENCE [LARGE SCALE GENOMIC DNA]</scope>
    <source>
        <strain evidence="1 2">120-4 pot B 10/14</strain>
    </source>
</reference>
<organism evidence="1 2">
    <name type="scientific">Gigaspora margarita</name>
    <dbReference type="NCBI Taxonomy" id="4874"/>
    <lineage>
        <taxon>Eukaryota</taxon>
        <taxon>Fungi</taxon>
        <taxon>Fungi incertae sedis</taxon>
        <taxon>Mucoromycota</taxon>
        <taxon>Glomeromycotina</taxon>
        <taxon>Glomeromycetes</taxon>
        <taxon>Diversisporales</taxon>
        <taxon>Gigasporaceae</taxon>
        <taxon>Gigaspora</taxon>
    </lineage>
</organism>
<sequence length="92" mass="10793">MKREAKRILDDTDSENPKIRKSINVNFLNLKIALPTRKKLSGKVLNKAITEFISKIEKLPKKICSERARPQDVIFKIEELFSDLELKKIKLW</sequence>
<protein>
    <submittedName>
        <fullName evidence="1">44394_t:CDS:1</fullName>
    </submittedName>
</protein>
<dbReference type="Proteomes" id="UP000789901">
    <property type="component" value="Unassembled WGS sequence"/>
</dbReference>